<dbReference type="InterPro" id="IPR001980">
    <property type="entry name" value="PPAT"/>
</dbReference>
<accession>A0A2T0BRB9</accession>
<sequence length="167" mass="18620">MNIAICPGSFDPITNGHLDIINRSARIFDELIVGVLVNPEKKGLFSIDERVKLIKKVVKNMPNVKVASFSGLLIDFMKERNIKVIVKGLRAVSDFEYEFQMSLMNKKLDPNIETVFMMASAMNSFLSSSSVKQVAMFGGCIEGLVPEEIIPDITQKVSEIHKNSNEP</sequence>
<comment type="cofactor">
    <cofactor evidence="9">
        <name>Mg(2+)</name>
        <dbReference type="ChEBI" id="CHEBI:18420"/>
    </cofactor>
</comment>
<comment type="function">
    <text evidence="9">Reversibly transfers an adenylyl group from ATP to 4'-phosphopantetheine, yielding dephospho-CoA (dPCoA) and pyrophosphate.</text>
</comment>
<dbReference type="Proteomes" id="UP000237798">
    <property type="component" value="Unassembled WGS sequence"/>
</dbReference>
<keyword evidence="12" id="KW-1185">Reference proteome</keyword>
<dbReference type="RefSeq" id="WP_106008026.1">
    <property type="nucleotide sequence ID" value="NZ_JALCPJ010000001.1"/>
</dbReference>
<dbReference type="GO" id="GO:0004595">
    <property type="term" value="F:pantetheine-phosphate adenylyltransferase activity"/>
    <property type="evidence" value="ECO:0007669"/>
    <property type="project" value="UniProtKB-UniRule"/>
</dbReference>
<organism evidence="11 12">
    <name type="scientific">Clostridium luticellarii</name>
    <dbReference type="NCBI Taxonomy" id="1691940"/>
    <lineage>
        <taxon>Bacteria</taxon>
        <taxon>Bacillati</taxon>
        <taxon>Bacillota</taxon>
        <taxon>Clostridia</taxon>
        <taxon>Eubacteriales</taxon>
        <taxon>Clostridiaceae</taxon>
        <taxon>Clostridium</taxon>
    </lineage>
</organism>
<keyword evidence="4 9" id="KW-0547">Nucleotide-binding</keyword>
<feature type="binding site" evidence="9">
    <location>
        <position position="87"/>
    </location>
    <ligand>
        <name>substrate</name>
    </ligand>
</feature>
<comment type="caution">
    <text evidence="11">The sequence shown here is derived from an EMBL/GenBank/DDBJ whole genome shotgun (WGS) entry which is preliminary data.</text>
</comment>
<dbReference type="UniPathway" id="UPA00241">
    <property type="reaction ID" value="UER00355"/>
</dbReference>
<evidence type="ECO:0000256" key="5">
    <source>
        <dbReference type="ARBA" id="ARBA00022840"/>
    </source>
</evidence>
<dbReference type="PRINTS" id="PR01020">
    <property type="entry name" value="LPSBIOSNTHSS"/>
</dbReference>
<keyword evidence="1 9" id="KW-0963">Cytoplasm</keyword>
<feature type="binding site" evidence="9">
    <location>
        <position position="41"/>
    </location>
    <ligand>
        <name>substrate</name>
    </ligand>
</feature>
<evidence type="ECO:0000313" key="12">
    <source>
        <dbReference type="Proteomes" id="UP000237798"/>
    </source>
</evidence>
<keyword evidence="3 9" id="KW-0548">Nucleotidyltransferase</keyword>
<comment type="subcellular location">
    <subcellularLocation>
        <location evidence="9">Cytoplasm</location>
    </subcellularLocation>
</comment>
<keyword evidence="2 9" id="KW-0808">Transferase</keyword>
<dbReference type="EMBL" id="PVXP01000004">
    <property type="protein sequence ID" value="PRR86424.1"/>
    <property type="molecule type" value="Genomic_DNA"/>
</dbReference>
<dbReference type="PANTHER" id="PTHR21342:SF1">
    <property type="entry name" value="PHOSPHOPANTETHEINE ADENYLYLTRANSFERASE"/>
    <property type="match status" value="1"/>
</dbReference>
<dbReference type="SUPFAM" id="SSF52374">
    <property type="entry name" value="Nucleotidylyl transferase"/>
    <property type="match status" value="1"/>
</dbReference>
<dbReference type="NCBIfam" id="TIGR00125">
    <property type="entry name" value="cyt_tran_rel"/>
    <property type="match status" value="1"/>
</dbReference>
<comment type="subunit">
    <text evidence="9">Homohexamer.</text>
</comment>
<evidence type="ECO:0000256" key="1">
    <source>
        <dbReference type="ARBA" id="ARBA00022490"/>
    </source>
</evidence>
<dbReference type="EC" id="2.7.7.3" evidence="9"/>
<dbReference type="NCBIfam" id="TIGR01510">
    <property type="entry name" value="coaD_prev_kdtB"/>
    <property type="match status" value="1"/>
</dbReference>
<evidence type="ECO:0000259" key="10">
    <source>
        <dbReference type="Pfam" id="PF01467"/>
    </source>
</evidence>
<evidence type="ECO:0000256" key="6">
    <source>
        <dbReference type="ARBA" id="ARBA00022842"/>
    </source>
</evidence>
<dbReference type="InterPro" id="IPR014729">
    <property type="entry name" value="Rossmann-like_a/b/a_fold"/>
</dbReference>
<reference evidence="11 12" key="1">
    <citation type="submission" date="2018-03" db="EMBL/GenBank/DDBJ databases">
        <title>Genome sequence of Clostridium luticellarii DSM 29923.</title>
        <authorList>
            <person name="Poehlein A."/>
            <person name="Daniel R."/>
        </authorList>
    </citation>
    <scope>NUCLEOTIDE SEQUENCE [LARGE SCALE GENOMIC DNA]</scope>
    <source>
        <strain evidence="11 12">DSM 29923</strain>
    </source>
</reference>
<evidence type="ECO:0000256" key="8">
    <source>
        <dbReference type="ARBA" id="ARBA00029346"/>
    </source>
</evidence>
<feature type="binding site" evidence="9">
    <location>
        <position position="98"/>
    </location>
    <ligand>
        <name>ATP</name>
        <dbReference type="ChEBI" id="CHEBI:30616"/>
    </ligand>
</feature>
<protein>
    <recommendedName>
        <fullName evidence="9">Phosphopantetheine adenylyltransferase</fullName>
        <ecNumber evidence="9">2.7.7.3</ecNumber>
    </recommendedName>
    <alternativeName>
        <fullName evidence="9">Dephospho-CoA pyrophosphorylase</fullName>
    </alternativeName>
    <alternativeName>
        <fullName evidence="9">Pantetheine-phosphate adenylyltransferase</fullName>
        <shortName evidence="9">PPAT</shortName>
    </alternativeName>
</protein>
<evidence type="ECO:0000256" key="2">
    <source>
        <dbReference type="ARBA" id="ARBA00022679"/>
    </source>
</evidence>
<evidence type="ECO:0000256" key="3">
    <source>
        <dbReference type="ARBA" id="ARBA00022695"/>
    </source>
</evidence>
<dbReference type="Gene3D" id="3.40.50.620">
    <property type="entry name" value="HUPs"/>
    <property type="match status" value="1"/>
</dbReference>
<evidence type="ECO:0000256" key="4">
    <source>
        <dbReference type="ARBA" id="ARBA00022741"/>
    </source>
</evidence>
<evidence type="ECO:0000313" key="11">
    <source>
        <dbReference type="EMBL" id="PRR86424.1"/>
    </source>
</evidence>
<dbReference type="OrthoDB" id="9806661at2"/>
<feature type="site" description="Transition state stabilizer" evidence="9">
    <location>
        <position position="17"/>
    </location>
</feature>
<keyword evidence="6 9" id="KW-0460">Magnesium</keyword>
<evidence type="ECO:0000256" key="9">
    <source>
        <dbReference type="HAMAP-Rule" id="MF_00151"/>
    </source>
</evidence>
<dbReference type="InterPro" id="IPR004821">
    <property type="entry name" value="Cyt_trans-like"/>
</dbReference>
<feature type="binding site" evidence="9">
    <location>
        <position position="9"/>
    </location>
    <ligand>
        <name>substrate</name>
    </ligand>
</feature>
<feature type="binding site" evidence="9">
    <location>
        <begin position="88"/>
        <end position="90"/>
    </location>
    <ligand>
        <name>ATP</name>
        <dbReference type="ChEBI" id="CHEBI:30616"/>
    </ligand>
</feature>
<dbReference type="PANTHER" id="PTHR21342">
    <property type="entry name" value="PHOSPHOPANTETHEINE ADENYLYLTRANSFERASE"/>
    <property type="match status" value="1"/>
</dbReference>
<dbReference type="CDD" id="cd02163">
    <property type="entry name" value="PPAT"/>
    <property type="match status" value="1"/>
</dbReference>
<gene>
    <name evidence="9 11" type="primary">coaD</name>
    <name evidence="11" type="ORF">CLLU_05220</name>
</gene>
<dbReference type="Pfam" id="PF01467">
    <property type="entry name" value="CTP_transf_like"/>
    <property type="match status" value="1"/>
</dbReference>
<feature type="binding site" evidence="9">
    <location>
        <position position="17"/>
    </location>
    <ligand>
        <name>ATP</name>
        <dbReference type="ChEBI" id="CHEBI:30616"/>
    </ligand>
</feature>
<feature type="binding site" evidence="9">
    <location>
        <begin position="9"/>
        <end position="10"/>
    </location>
    <ligand>
        <name>ATP</name>
        <dbReference type="ChEBI" id="CHEBI:30616"/>
    </ligand>
</feature>
<feature type="binding site" evidence="9">
    <location>
        <position position="73"/>
    </location>
    <ligand>
        <name>substrate</name>
    </ligand>
</feature>
<proteinExistence type="inferred from homology"/>
<keyword evidence="5 9" id="KW-0067">ATP-binding</keyword>
<dbReference type="AlphaFoldDB" id="A0A2T0BRB9"/>
<keyword evidence="7 9" id="KW-0173">Coenzyme A biosynthesis</keyword>
<dbReference type="HAMAP" id="MF_00151">
    <property type="entry name" value="PPAT_bact"/>
    <property type="match status" value="1"/>
</dbReference>
<evidence type="ECO:0000256" key="7">
    <source>
        <dbReference type="ARBA" id="ARBA00022993"/>
    </source>
</evidence>
<dbReference type="GO" id="GO:0005737">
    <property type="term" value="C:cytoplasm"/>
    <property type="evidence" value="ECO:0007669"/>
    <property type="project" value="UniProtKB-SubCell"/>
</dbReference>
<name>A0A2T0BRB9_9CLOT</name>
<feature type="domain" description="Cytidyltransferase-like" evidence="10">
    <location>
        <begin position="5"/>
        <end position="133"/>
    </location>
</feature>
<dbReference type="GO" id="GO:0005524">
    <property type="term" value="F:ATP binding"/>
    <property type="evidence" value="ECO:0007669"/>
    <property type="project" value="UniProtKB-KW"/>
</dbReference>
<comment type="similarity">
    <text evidence="9">Belongs to the bacterial CoaD family.</text>
</comment>
<dbReference type="GO" id="GO:0015937">
    <property type="term" value="P:coenzyme A biosynthetic process"/>
    <property type="evidence" value="ECO:0007669"/>
    <property type="project" value="UniProtKB-UniRule"/>
</dbReference>
<comment type="catalytic activity">
    <reaction evidence="8 9">
        <text>(R)-4'-phosphopantetheine + ATP + H(+) = 3'-dephospho-CoA + diphosphate</text>
        <dbReference type="Rhea" id="RHEA:19801"/>
        <dbReference type="ChEBI" id="CHEBI:15378"/>
        <dbReference type="ChEBI" id="CHEBI:30616"/>
        <dbReference type="ChEBI" id="CHEBI:33019"/>
        <dbReference type="ChEBI" id="CHEBI:57328"/>
        <dbReference type="ChEBI" id="CHEBI:61723"/>
        <dbReference type="EC" id="2.7.7.3"/>
    </reaction>
</comment>
<feature type="binding site" evidence="9">
    <location>
        <begin position="123"/>
        <end position="129"/>
    </location>
    <ligand>
        <name>ATP</name>
        <dbReference type="ChEBI" id="CHEBI:30616"/>
    </ligand>
</feature>
<comment type="pathway">
    <text evidence="9">Cofactor biosynthesis; coenzyme A biosynthesis; CoA from (R)-pantothenate: step 4/5.</text>
</comment>